<dbReference type="AlphaFoldDB" id="A0A2M4DKI7"/>
<evidence type="ECO:0000256" key="1">
    <source>
        <dbReference type="SAM" id="MobiDB-lite"/>
    </source>
</evidence>
<organism evidence="3">
    <name type="scientific">Anopheles darlingi</name>
    <name type="common">Mosquito</name>
    <dbReference type="NCBI Taxonomy" id="43151"/>
    <lineage>
        <taxon>Eukaryota</taxon>
        <taxon>Metazoa</taxon>
        <taxon>Ecdysozoa</taxon>
        <taxon>Arthropoda</taxon>
        <taxon>Hexapoda</taxon>
        <taxon>Insecta</taxon>
        <taxon>Pterygota</taxon>
        <taxon>Neoptera</taxon>
        <taxon>Endopterygota</taxon>
        <taxon>Diptera</taxon>
        <taxon>Nematocera</taxon>
        <taxon>Culicoidea</taxon>
        <taxon>Culicidae</taxon>
        <taxon>Anophelinae</taxon>
        <taxon>Anopheles</taxon>
    </lineage>
</organism>
<keyword evidence="2" id="KW-0732">Signal</keyword>
<sequence length="73" mass="8108">MIKHIIPGVHTYFLLLATMLAGPGQANSSSFLWVAPKTKHMPGERRNTDRPTTNTRHNVLHVLPQPGVGDARR</sequence>
<evidence type="ECO:0000256" key="2">
    <source>
        <dbReference type="SAM" id="SignalP"/>
    </source>
</evidence>
<feature type="chain" id="PRO_5014656490" evidence="2">
    <location>
        <begin position="27"/>
        <end position="73"/>
    </location>
</feature>
<feature type="region of interest" description="Disordered" evidence="1">
    <location>
        <begin position="37"/>
        <end position="73"/>
    </location>
</feature>
<name>A0A2M4DKI7_ANODA</name>
<accession>A0A2M4DKI7</accession>
<dbReference type="EMBL" id="GGFL01013883">
    <property type="protein sequence ID" value="MBW78061.1"/>
    <property type="molecule type" value="Transcribed_RNA"/>
</dbReference>
<evidence type="ECO:0000313" key="3">
    <source>
        <dbReference type="EMBL" id="MBW78061.1"/>
    </source>
</evidence>
<protein>
    <submittedName>
        <fullName evidence="3">Putative secreted protein</fullName>
    </submittedName>
</protein>
<feature type="signal peptide" evidence="2">
    <location>
        <begin position="1"/>
        <end position="26"/>
    </location>
</feature>
<proteinExistence type="predicted"/>
<reference evidence="3" key="1">
    <citation type="submission" date="2018-01" db="EMBL/GenBank/DDBJ databases">
        <title>An insight into the sialome of Amazonian anophelines.</title>
        <authorList>
            <person name="Ribeiro J.M."/>
            <person name="Scarpassa V."/>
            <person name="Calvo E."/>
        </authorList>
    </citation>
    <scope>NUCLEOTIDE SEQUENCE</scope>
</reference>